<comment type="caution">
    <text evidence="2">The sequence shown here is derived from an EMBL/GenBank/DDBJ whole genome shotgun (WGS) entry which is preliminary data.</text>
</comment>
<dbReference type="InterPro" id="IPR007569">
    <property type="entry name" value="DUF559"/>
</dbReference>
<dbReference type="PANTHER" id="PTHR38590">
    <property type="entry name" value="BLL0828 PROTEIN"/>
    <property type="match status" value="1"/>
</dbReference>
<gene>
    <name evidence="2" type="ORF">A2917_00550</name>
</gene>
<dbReference type="SUPFAM" id="SSF52980">
    <property type="entry name" value="Restriction endonuclease-like"/>
    <property type="match status" value="1"/>
</dbReference>
<organism evidence="2 3">
    <name type="scientific">Candidatus Nomurabacteria bacterium RIFCSPLOWO2_01_FULL_42_17</name>
    <dbReference type="NCBI Taxonomy" id="1801780"/>
    <lineage>
        <taxon>Bacteria</taxon>
        <taxon>Candidatus Nomuraibacteriota</taxon>
    </lineage>
</organism>
<dbReference type="Proteomes" id="UP000178104">
    <property type="component" value="Unassembled WGS sequence"/>
</dbReference>
<evidence type="ECO:0000259" key="1">
    <source>
        <dbReference type="Pfam" id="PF04480"/>
    </source>
</evidence>
<dbReference type="STRING" id="1801780.A2917_00550"/>
<sequence length="135" mass="16180">MPRIVNNLHKKEIRRTLRKKQTKEEILLWSKLRNNQIGYKWRRQVSIGNYIADFYCREKLLVIELDGSQHLDNKEYDKERAELFKVLGIKTLRFWNNEVNKNITLVIHKILIELKRASPQPSPGKERAKFPDIVQ</sequence>
<dbReference type="AlphaFoldDB" id="A0A1F6XP76"/>
<dbReference type="InterPro" id="IPR047216">
    <property type="entry name" value="Endonuclease_DUF559_bact"/>
</dbReference>
<name>A0A1F6XP76_9BACT</name>
<protein>
    <recommendedName>
        <fullName evidence="1">DUF559 domain-containing protein</fullName>
    </recommendedName>
</protein>
<feature type="domain" description="DUF559" evidence="1">
    <location>
        <begin position="11"/>
        <end position="114"/>
    </location>
</feature>
<dbReference type="Gene3D" id="3.40.960.10">
    <property type="entry name" value="VSR Endonuclease"/>
    <property type="match status" value="1"/>
</dbReference>
<dbReference type="CDD" id="cd01038">
    <property type="entry name" value="Endonuclease_DUF559"/>
    <property type="match status" value="1"/>
</dbReference>
<dbReference type="PANTHER" id="PTHR38590:SF1">
    <property type="entry name" value="BLL0828 PROTEIN"/>
    <property type="match status" value="1"/>
</dbReference>
<evidence type="ECO:0000313" key="2">
    <source>
        <dbReference type="EMBL" id="OGI95788.1"/>
    </source>
</evidence>
<reference evidence="2 3" key="1">
    <citation type="journal article" date="2016" name="Nat. Commun.">
        <title>Thousands of microbial genomes shed light on interconnected biogeochemical processes in an aquifer system.</title>
        <authorList>
            <person name="Anantharaman K."/>
            <person name="Brown C.T."/>
            <person name="Hug L.A."/>
            <person name="Sharon I."/>
            <person name="Castelle C.J."/>
            <person name="Probst A.J."/>
            <person name="Thomas B.C."/>
            <person name="Singh A."/>
            <person name="Wilkins M.J."/>
            <person name="Karaoz U."/>
            <person name="Brodie E.L."/>
            <person name="Williams K.H."/>
            <person name="Hubbard S.S."/>
            <person name="Banfield J.F."/>
        </authorList>
    </citation>
    <scope>NUCLEOTIDE SEQUENCE [LARGE SCALE GENOMIC DNA]</scope>
</reference>
<proteinExistence type="predicted"/>
<evidence type="ECO:0000313" key="3">
    <source>
        <dbReference type="Proteomes" id="UP000178104"/>
    </source>
</evidence>
<dbReference type="Pfam" id="PF04480">
    <property type="entry name" value="DUF559"/>
    <property type="match status" value="1"/>
</dbReference>
<dbReference type="EMBL" id="MFVE01000002">
    <property type="protein sequence ID" value="OGI95788.1"/>
    <property type="molecule type" value="Genomic_DNA"/>
</dbReference>
<accession>A0A1F6XP76</accession>
<dbReference type="InterPro" id="IPR011335">
    <property type="entry name" value="Restrct_endonuc-II-like"/>
</dbReference>